<gene>
    <name evidence="11" type="primary">LOC115624893</name>
</gene>
<dbReference type="GO" id="GO:0006508">
    <property type="term" value="P:proteolysis"/>
    <property type="evidence" value="ECO:0007669"/>
    <property type="project" value="UniProtKB-KW"/>
</dbReference>
<dbReference type="Pfam" id="PF00089">
    <property type="entry name" value="Trypsin"/>
    <property type="match status" value="1"/>
</dbReference>
<feature type="chain" id="PRO_5026751867" evidence="8">
    <location>
        <begin position="19"/>
        <end position="347"/>
    </location>
</feature>
<dbReference type="PROSITE" id="PS00134">
    <property type="entry name" value="TRYPSIN_HIS"/>
    <property type="match status" value="1"/>
</dbReference>
<feature type="signal peptide" evidence="8">
    <location>
        <begin position="1"/>
        <end position="18"/>
    </location>
</feature>
<accession>A0A6J2TFU0</accession>
<dbReference type="GeneID" id="115624893"/>
<evidence type="ECO:0000259" key="9">
    <source>
        <dbReference type="PROSITE" id="PS50240"/>
    </source>
</evidence>
<keyword evidence="3 7" id="KW-0378">Hydrolase</keyword>
<dbReference type="InterPro" id="IPR018114">
    <property type="entry name" value="TRYPSIN_HIS"/>
</dbReference>
<dbReference type="GO" id="GO:0016020">
    <property type="term" value="C:membrane"/>
    <property type="evidence" value="ECO:0007669"/>
    <property type="project" value="UniProtKB-SubCell"/>
</dbReference>
<dbReference type="InterPro" id="IPR001254">
    <property type="entry name" value="Trypsin_dom"/>
</dbReference>
<comment type="subcellular location">
    <subcellularLocation>
        <location evidence="1">Membrane</location>
        <topology evidence="1">Single-pass type II membrane protein</topology>
    </subcellularLocation>
</comment>
<dbReference type="GO" id="GO:0004252">
    <property type="term" value="F:serine-type endopeptidase activity"/>
    <property type="evidence" value="ECO:0007669"/>
    <property type="project" value="InterPro"/>
</dbReference>
<keyword evidence="5" id="KW-0812">Transmembrane</keyword>
<dbReference type="InterPro" id="IPR001314">
    <property type="entry name" value="Peptidase_S1A"/>
</dbReference>
<keyword evidence="6" id="KW-1015">Disulfide bond</keyword>
<dbReference type="PRINTS" id="PR00722">
    <property type="entry name" value="CHYMOTRYPSIN"/>
</dbReference>
<evidence type="ECO:0000256" key="6">
    <source>
        <dbReference type="ARBA" id="ARBA00023157"/>
    </source>
</evidence>
<keyword evidence="2 7" id="KW-0645">Protease</keyword>
<dbReference type="AlphaFoldDB" id="A0A6J2TFU0"/>
<evidence type="ECO:0000256" key="3">
    <source>
        <dbReference type="ARBA" id="ARBA00022801"/>
    </source>
</evidence>
<keyword evidence="8" id="KW-0732">Signal</keyword>
<dbReference type="InterPro" id="IPR043504">
    <property type="entry name" value="Peptidase_S1_PA_chymotrypsin"/>
</dbReference>
<dbReference type="CDD" id="cd00190">
    <property type="entry name" value="Tryp_SPc"/>
    <property type="match status" value="1"/>
</dbReference>
<evidence type="ECO:0000313" key="11">
    <source>
        <dbReference type="RefSeq" id="XP_030375601.1"/>
    </source>
</evidence>
<name>A0A6J2TFU0_DROLE</name>
<evidence type="ECO:0000313" key="10">
    <source>
        <dbReference type="Proteomes" id="UP000504634"/>
    </source>
</evidence>
<evidence type="ECO:0000256" key="5">
    <source>
        <dbReference type="ARBA" id="ARBA00022968"/>
    </source>
</evidence>
<keyword evidence="10" id="KW-1185">Reference proteome</keyword>
<dbReference type="OrthoDB" id="10012881at2759"/>
<dbReference type="SUPFAM" id="SSF50494">
    <property type="entry name" value="Trypsin-like serine proteases"/>
    <property type="match status" value="1"/>
</dbReference>
<evidence type="ECO:0000256" key="1">
    <source>
        <dbReference type="ARBA" id="ARBA00004606"/>
    </source>
</evidence>
<proteinExistence type="predicted"/>
<keyword evidence="5" id="KW-0735">Signal-anchor</keyword>
<dbReference type="InterPro" id="IPR033116">
    <property type="entry name" value="TRYPSIN_SER"/>
</dbReference>
<evidence type="ECO:0000256" key="4">
    <source>
        <dbReference type="ARBA" id="ARBA00022825"/>
    </source>
</evidence>
<dbReference type="PROSITE" id="PS50240">
    <property type="entry name" value="TRYPSIN_DOM"/>
    <property type="match status" value="1"/>
</dbReference>
<dbReference type="FunFam" id="2.40.10.10:FF:000006">
    <property type="entry name" value="Serine proteinase stubble"/>
    <property type="match status" value="1"/>
</dbReference>
<protein>
    <submittedName>
        <fullName evidence="11">Trypsin-1</fullName>
    </submittedName>
</protein>
<dbReference type="RefSeq" id="XP_030375601.1">
    <property type="nucleotide sequence ID" value="XM_030519741.1"/>
</dbReference>
<evidence type="ECO:0000256" key="2">
    <source>
        <dbReference type="ARBA" id="ARBA00022670"/>
    </source>
</evidence>
<dbReference type="PANTHER" id="PTHR24258">
    <property type="entry name" value="SERINE PROTEASE-RELATED"/>
    <property type="match status" value="1"/>
</dbReference>
<feature type="domain" description="Peptidase S1" evidence="9">
    <location>
        <begin position="99"/>
        <end position="334"/>
    </location>
</feature>
<dbReference type="Gene3D" id="2.40.10.10">
    <property type="entry name" value="Trypsin-like serine proteases"/>
    <property type="match status" value="1"/>
</dbReference>
<organism evidence="10 11">
    <name type="scientific">Drosophila lebanonensis</name>
    <name type="common">Fruit fly</name>
    <name type="synonym">Scaptodrosophila lebanonensis</name>
    <dbReference type="NCBI Taxonomy" id="7225"/>
    <lineage>
        <taxon>Eukaryota</taxon>
        <taxon>Metazoa</taxon>
        <taxon>Ecdysozoa</taxon>
        <taxon>Arthropoda</taxon>
        <taxon>Hexapoda</taxon>
        <taxon>Insecta</taxon>
        <taxon>Pterygota</taxon>
        <taxon>Neoptera</taxon>
        <taxon>Endopterygota</taxon>
        <taxon>Diptera</taxon>
        <taxon>Brachycera</taxon>
        <taxon>Muscomorpha</taxon>
        <taxon>Ephydroidea</taxon>
        <taxon>Drosophilidae</taxon>
        <taxon>Scaptodrosophila</taxon>
    </lineage>
</organism>
<dbReference type="Proteomes" id="UP000504634">
    <property type="component" value="Unplaced"/>
</dbReference>
<dbReference type="SMART" id="SM00020">
    <property type="entry name" value="Tryp_SPc"/>
    <property type="match status" value="1"/>
</dbReference>
<dbReference type="InterPro" id="IPR009003">
    <property type="entry name" value="Peptidase_S1_PA"/>
</dbReference>
<dbReference type="PROSITE" id="PS00135">
    <property type="entry name" value="TRYPSIN_SER"/>
    <property type="match status" value="1"/>
</dbReference>
<sequence>MMHLKLIWILAAVNVPLSLQLQSVQDLANGISNNFLEWLASIFLPINTTTARPVTNNSKPTTPSTTTTKRTTTAIAINLDPTERECSVCLCGLINTLRIVGGQETRRHQYPWVAVVLLNSRFYCSGSLINDLYVLTAAHCVKGVPVELIEVRLLEHSRSQKDAFVVRRFASHVKTHEFYSPVSFDNDIALIRLDRPVPVDGTLRPICMPVPGYSFEGELGIVTGWGVQAEGGLASDTLREVSVVIITQAECRNSSYSESEITDNMICAGDLAEGGKDACTGDSGSPLHVPFEEEPGQYQLAGIVSWGDGCARPNTPGVYTRVNRYLRWIGANIHGACLCTPYPEEDL</sequence>
<keyword evidence="4 7" id="KW-0720">Serine protease</keyword>
<evidence type="ECO:0000256" key="8">
    <source>
        <dbReference type="SAM" id="SignalP"/>
    </source>
</evidence>
<dbReference type="PANTHER" id="PTHR24258:SF116">
    <property type="entry name" value="FI16631P1-RELATED"/>
    <property type="match status" value="1"/>
</dbReference>
<reference evidence="11" key="1">
    <citation type="submission" date="2025-08" db="UniProtKB">
        <authorList>
            <consortium name="RefSeq"/>
        </authorList>
    </citation>
    <scope>IDENTIFICATION</scope>
    <source>
        <strain evidence="11">11010-0011.00</strain>
        <tissue evidence="11">Whole body</tissue>
    </source>
</reference>
<evidence type="ECO:0000256" key="7">
    <source>
        <dbReference type="RuleBase" id="RU363034"/>
    </source>
</evidence>